<evidence type="ECO:0000256" key="6">
    <source>
        <dbReference type="ARBA" id="ARBA00023180"/>
    </source>
</evidence>
<reference evidence="8" key="1">
    <citation type="submission" date="2021-12" db="EMBL/GenBank/DDBJ databases">
        <authorList>
            <person name="King R."/>
        </authorList>
    </citation>
    <scope>NUCLEOTIDE SEQUENCE</scope>
</reference>
<dbReference type="PROSITE" id="PS00131">
    <property type="entry name" value="CARBOXYPEPT_SER_SER"/>
    <property type="match status" value="1"/>
</dbReference>
<keyword evidence="5 7" id="KW-0378">Hydrolase</keyword>
<accession>A0ABN8L9S5</accession>
<keyword evidence="4 7" id="KW-0732">Signal</keyword>
<keyword evidence="6" id="KW-0325">Glycoprotein</keyword>
<keyword evidence="9" id="KW-1185">Reference proteome</keyword>
<proteinExistence type="inferred from homology"/>
<comment type="similarity">
    <text evidence="1 7">Belongs to the peptidase S10 family.</text>
</comment>
<dbReference type="PRINTS" id="PR00724">
    <property type="entry name" value="CRBOXYPTASEC"/>
</dbReference>
<gene>
    <name evidence="8" type="ORF">CHILSU_LOCUS8382</name>
</gene>
<dbReference type="PANTHER" id="PTHR11802">
    <property type="entry name" value="SERINE PROTEASE FAMILY S10 SERINE CARBOXYPEPTIDASE"/>
    <property type="match status" value="1"/>
</dbReference>
<sequence>MYGSELYICLIVLITSTHGRIAVTDTVLPHISNEIDKDIGVAESVVNRIAGELTVNLSGGSLVNQNESTTANTENNTQPDLPTLIPVKVEDKCSNNTSDIIDNLIPNEDDSPCDRRDKDNNKVLKLTSYIEDGRTEEGRKAAEVNPDLFLGIKSYSGFFTVNKTYDSNIFFWYFPVEKKMVNETPWIIWLQGGPGASSMSGLFDEMGPFRLNQKKMLVRNPYTWLQNHSLLFIDNPVGTGCSFTNHKDGYVTDMPTYASHLYSTTKQFLLVFPELRTAPLYVAGESYAGKYVPALAMEIHKHRNFLEGDINLKGLMMGNAYIEPGMILKITETFYHFGLLVQEQLDIVQPLLDKFKSDVAENRSVKAKERWNAIIALLLFLSNQKQAYNFLRDEMTAGRYEWFMRLPEVKKALHIGDVKHSFVNITVNKKLAPDFLSNARPLVESLLNDYQVLVY</sequence>
<protein>
    <recommendedName>
        <fullName evidence="7">Carboxypeptidase</fullName>
        <ecNumber evidence="7">3.4.16.-</ecNumber>
    </recommendedName>
</protein>
<evidence type="ECO:0000256" key="3">
    <source>
        <dbReference type="ARBA" id="ARBA00022670"/>
    </source>
</evidence>
<evidence type="ECO:0000256" key="5">
    <source>
        <dbReference type="ARBA" id="ARBA00022801"/>
    </source>
</evidence>
<dbReference type="InterPro" id="IPR018202">
    <property type="entry name" value="Ser_caboxypep_ser_AS"/>
</dbReference>
<name>A0ABN8L9S5_CHISP</name>
<dbReference type="InterPro" id="IPR001563">
    <property type="entry name" value="Peptidase_S10"/>
</dbReference>
<keyword evidence="2 7" id="KW-0121">Carboxypeptidase</keyword>
<evidence type="ECO:0000256" key="1">
    <source>
        <dbReference type="ARBA" id="ARBA00009431"/>
    </source>
</evidence>
<dbReference type="SUPFAM" id="SSF53474">
    <property type="entry name" value="alpha/beta-Hydrolases"/>
    <property type="match status" value="1"/>
</dbReference>
<evidence type="ECO:0000313" key="8">
    <source>
        <dbReference type="EMBL" id="CAH2988974.1"/>
    </source>
</evidence>
<dbReference type="EMBL" id="OU963896">
    <property type="protein sequence ID" value="CAH2988974.1"/>
    <property type="molecule type" value="Genomic_DNA"/>
</dbReference>
<evidence type="ECO:0000256" key="7">
    <source>
        <dbReference type="RuleBase" id="RU361156"/>
    </source>
</evidence>
<evidence type="ECO:0000256" key="2">
    <source>
        <dbReference type="ARBA" id="ARBA00022645"/>
    </source>
</evidence>
<dbReference type="Proteomes" id="UP001153292">
    <property type="component" value="Chromosome 3"/>
</dbReference>
<evidence type="ECO:0000256" key="4">
    <source>
        <dbReference type="ARBA" id="ARBA00022729"/>
    </source>
</evidence>
<dbReference type="EC" id="3.4.16.-" evidence="7"/>
<feature type="signal peptide" evidence="7">
    <location>
        <begin position="1"/>
        <end position="19"/>
    </location>
</feature>
<feature type="chain" id="PRO_5045005018" description="Carboxypeptidase" evidence="7">
    <location>
        <begin position="20"/>
        <end position="455"/>
    </location>
</feature>
<keyword evidence="3 7" id="KW-0645">Protease</keyword>
<dbReference type="PANTHER" id="PTHR11802:SF472">
    <property type="entry name" value="SERINE CARBOXYPEPTIDASE CPVL-RELATED"/>
    <property type="match status" value="1"/>
</dbReference>
<evidence type="ECO:0000313" key="9">
    <source>
        <dbReference type="Proteomes" id="UP001153292"/>
    </source>
</evidence>
<dbReference type="Gene3D" id="3.40.50.1820">
    <property type="entry name" value="alpha/beta hydrolase"/>
    <property type="match status" value="1"/>
</dbReference>
<dbReference type="Pfam" id="PF00450">
    <property type="entry name" value="Peptidase_S10"/>
    <property type="match status" value="1"/>
</dbReference>
<dbReference type="InterPro" id="IPR029058">
    <property type="entry name" value="AB_hydrolase_fold"/>
</dbReference>
<organism evidence="8 9">
    <name type="scientific">Chilo suppressalis</name>
    <name type="common">Asiatic rice borer moth</name>
    <dbReference type="NCBI Taxonomy" id="168631"/>
    <lineage>
        <taxon>Eukaryota</taxon>
        <taxon>Metazoa</taxon>
        <taxon>Ecdysozoa</taxon>
        <taxon>Arthropoda</taxon>
        <taxon>Hexapoda</taxon>
        <taxon>Insecta</taxon>
        <taxon>Pterygota</taxon>
        <taxon>Neoptera</taxon>
        <taxon>Endopterygota</taxon>
        <taxon>Lepidoptera</taxon>
        <taxon>Glossata</taxon>
        <taxon>Ditrysia</taxon>
        <taxon>Pyraloidea</taxon>
        <taxon>Crambidae</taxon>
        <taxon>Crambinae</taxon>
        <taxon>Chilo</taxon>
    </lineage>
</organism>